<keyword evidence="4" id="KW-1185">Reference proteome</keyword>
<evidence type="ECO:0000259" key="1">
    <source>
        <dbReference type="Pfam" id="PF02470"/>
    </source>
</evidence>
<comment type="caution">
    <text evidence="3">The sequence shown here is derived from an EMBL/GenBank/DDBJ whole genome shotgun (WGS) entry which is preliminary data.</text>
</comment>
<dbReference type="Pfam" id="PF02470">
    <property type="entry name" value="MlaD"/>
    <property type="match status" value="1"/>
</dbReference>
<dbReference type="EMBL" id="ATDN01000018">
    <property type="protein sequence ID" value="RWA19489.1"/>
    <property type="molecule type" value="Genomic_DNA"/>
</dbReference>
<dbReference type="InterPro" id="IPR003399">
    <property type="entry name" value="Mce/MlaD"/>
</dbReference>
<name>A0A439DSZ2_9MYCO</name>
<evidence type="ECO:0000313" key="3">
    <source>
        <dbReference type="EMBL" id="RWA19489.1"/>
    </source>
</evidence>
<sequence length="334" mass="36026">MWRLGIFVMVCVLAVFVTLMVFAQLRFQKEAVYRAEFTNVSMLESGDFVRIAGVEVGKVKSVTIGRDAVATVEFSADDSVLLTQGTRAAIRYANLIGDRYLELLEGAGSAERLGPGDTIPVERTAPALDLDSLIGGFRPLFRALDPEQVNLLSDQLIRAFQDQGATIGSFLNQAAAFTNTLADRDQLIGQVIANLSTVLASLGDESEQLDKAVSSLSELMTGLEARKGVLAEGLAQISTNTGVLAPFLQEVRAPLPKAVQQTDRVTTLVVSDHEYVDNLLATLPDAYRALGRPGLYGDFFSYYICDLVLKLNGKGGNPVYVKIVGQSSGRCTPK</sequence>
<feature type="domain" description="Mce/MlaD" evidence="1">
    <location>
        <begin position="33"/>
        <end position="105"/>
    </location>
</feature>
<evidence type="ECO:0000313" key="4">
    <source>
        <dbReference type="Proteomes" id="UP000287177"/>
    </source>
</evidence>
<dbReference type="PANTHER" id="PTHR33371:SF17">
    <property type="entry name" value="MCE-FAMILY PROTEIN MCE1B"/>
    <property type="match status" value="1"/>
</dbReference>
<dbReference type="Proteomes" id="UP000287177">
    <property type="component" value="Unassembled WGS sequence"/>
</dbReference>
<reference evidence="3 4" key="1">
    <citation type="submission" date="2013-06" db="EMBL/GenBank/DDBJ databases">
        <title>The draft sequence of the Mycobacterium elephantis genome.</title>
        <authorList>
            <person name="Pettersson F.B."/>
            <person name="Das S."/>
            <person name="Dasgupta S."/>
            <person name="Bhattacharya A."/>
            <person name="Kirsebom L.A."/>
        </authorList>
    </citation>
    <scope>NUCLEOTIDE SEQUENCE [LARGE SCALE GENOMIC DNA]</scope>
    <source>
        <strain evidence="3 4">DSM 44368</strain>
    </source>
</reference>
<feature type="domain" description="Mammalian cell entry C-terminal" evidence="2">
    <location>
        <begin position="109"/>
        <end position="322"/>
    </location>
</feature>
<dbReference type="InterPro" id="IPR005693">
    <property type="entry name" value="Mce"/>
</dbReference>
<dbReference type="NCBIfam" id="TIGR00996">
    <property type="entry name" value="Mtu_fam_mce"/>
    <property type="match status" value="1"/>
</dbReference>
<dbReference type="InterPro" id="IPR024516">
    <property type="entry name" value="Mce_C"/>
</dbReference>
<dbReference type="PANTHER" id="PTHR33371">
    <property type="entry name" value="INTERMEMBRANE PHOSPHOLIPID TRANSPORT SYSTEM BINDING PROTEIN MLAD-RELATED"/>
    <property type="match status" value="1"/>
</dbReference>
<dbReference type="GO" id="GO:0005576">
    <property type="term" value="C:extracellular region"/>
    <property type="evidence" value="ECO:0007669"/>
    <property type="project" value="TreeGrafter"/>
</dbReference>
<protein>
    <submittedName>
        <fullName evidence="3">Uncharacterized protein</fullName>
    </submittedName>
</protein>
<accession>A0A439DSZ2</accession>
<proteinExistence type="predicted"/>
<gene>
    <name evidence="3" type="ORF">MELE44368_20725</name>
</gene>
<dbReference type="GO" id="GO:0051701">
    <property type="term" value="P:biological process involved in interaction with host"/>
    <property type="evidence" value="ECO:0007669"/>
    <property type="project" value="TreeGrafter"/>
</dbReference>
<dbReference type="InterPro" id="IPR052336">
    <property type="entry name" value="MlaD_Phospholipid_Transporter"/>
</dbReference>
<dbReference type="Pfam" id="PF11887">
    <property type="entry name" value="Mce4_CUP1"/>
    <property type="match status" value="1"/>
</dbReference>
<organism evidence="3 4">
    <name type="scientific">Mycolicibacterium elephantis DSM 44368</name>
    <dbReference type="NCBI Taxonomy" id="1335622"/>
    <lineage>
        <taxon>Bacteria</taxon>
        <taxon>Bacillati</taxon>
        <taxon>Actinomycetota</taxon>
        <taxon>Actinomycetes</taxon>
        <taxon>Mycobacteriales</taxon>
        <taxon>Mycobacteriaceae</taxon>
        <taxon>Mycolicibacterium</taxon>
    </lineage>
</organism>
<evidence type="ECO:0000259" key="2">
    <source>
        <dbReference type="Pfam" id="PF11887"/>
    </source>
</evidence>
<dbReference type="AlphaFoldDB" id="A0A439DSZ2"/>